<dbReference type="Pfam" id="PF11686">
    <property type="entry name" value="DUF3283"/>
    <property type="match status" value="1"/>
</dbReference>
<organism evidence="1 2">
    <name type="scientific">Aeromonas caviae</name>
    <name type="common">Aeromonas punctata</name>
    <dbReference type="NCBI Taxonomy" id="648"/>
    <lineage>
        <taxon>Bacteria</taxon>
        <taxon>Pseudomonadati</taxon>
        <taxon>Pseudomonadota</taxon>
        <taxon>Gammaproteobacteria</taxon>
        <taxon>Aeromonadales</taxon>
        <taxon>Aeromonadaceae</taxon>
        <taxon>Aeromonas</taxon>
    </lineage>
</organism>
<dbReference type="Proteomes" id="UP000737420">
    <property type="component" value="Unassembled WGS sequence"/>
</dbReference>
<dbReference type="GO" id="GO:0003677">
    <property type="term" value="F:DNA binding"/>
    <property type="evidence" value="ECO:0007669"/>
    <property type="project" value="InterPro"/>
</dbReference>
<gene>
    <name evidence="1" type="ORF">KAM382_12650</name>
</gene>
<dbReference type="GO" id="GO:0003887">
    <property type="term" value="F:DNA-directed DNA polymerase activity"/>
    <property type="evidence" value="ECO:0007669"/>
    <property type="project" value="InterPro"/>
</dbReference>
<dbReference type="SUPFAM" id="SSF46575">
    <property type="entry name" value="DNA polymerase III theta subunit-like"/>
    <property type="match status" value="1"/>
</dbReference>
<name>A0A9Q4VH97_AERCA</name>
<accession>A0A9Q4VH97</accession>
<evidence type="ECO:0000313" key="1">
    <source>
        <dbReference type="EMBL" id="GJB91204.1"/>
    </source>
</evidence>
<sequence>MSFNLCDLPREEKALIEVDKAAAYAVWKERNGKLATAELDSSAFTGHQLEVFTKALAKYRTRP</sequence>
<dbReference type="RefSeq" id="WP_048209119.1">
    <property type="nucleotide sequence ID" value="NZ_AP024402.1"/>
</dbReference>
<evidence type="ECO:0008006" key="3">
    <source>
        <dbReference type="Google" id="ProtNLM"/>
    </source>
</evidence>
<dbReference type="Gene3D" id="1.20.58.250">
    <property type="entry name" value="DNA polymerase III-theta"/>
    <property type="match status" value="1"/>
</dbReference>
<reference evidence="1 2" key="1">
    <citation type="submission" date="2021-07" db="EMBL/GenBank/DDBJ databases">
        <title>Draft genome sequence of carbapenem-resistant Aeromonas spp. in Japan.</title>
        <authorList>
            <person name="Maehana S."/>
            <person name="Suzuki M."/>
            <person name="Kitasato H."/>
        </authorList>
    </citation>
    <scope>NUCLEOTIDE SEQUENCE [LARGE SCALE GENOMIC DNA]</scope>
    <source>
        <strain evidence="1 2">KAM382</strain>
    </source>
</reference>
<dbReference type="InterPro" id="IPR036745">
    <property type="entry name" value="PolIII_theta_sf"/>
</dbReference>
<proteinExistence type="predicted"/>
<dbReference type="AlphaFoldDB" id="A0A9Q4VH97"/>
<dbReference type="GO" id="GO:0006260">
    <property type="term" value="P:DNA replication"/>
    <property type="evidence" value="ECO:0007669"/>
    <property type="project" value="InterPro"/>
</dbReference>
<evidence type="ECO:0000313" key="2">
    <source>
        <dbReference type="Proteomes" id="UP000737420"/>
    </source>
</evidence>
<dbReference type="InterPro" id="IPR021700">
    <property type="entry name" value="DUF3283"/>
</dbReference>
<protein>
    <recommendedName>
        <fullName evidence="3">DUF3283 family protein</fullName>
    </recommendedName>
</protein>
<dbReference type="EMBL" id="BPOP01000009">
    <property type="protein sequence ID" value="GJB91204.1"/>
    <property type="molecule type" value="Genomic_DNA"/>
</dbReference>
<comment type="caution">
    <text evidence="1">The sequence shown here is derived from an EMBL/GenBank/DDBJ whole genome shotgun (WGS) entry which is preliminary data.</text>
</comment>